<protein>
    <submittedName>
        <fullName evidence="1">Uncharacterized protein</fullName>
    </submittedName>
</protein>
<sequence>MQLLMGALFDKIDLEYLEQTAKKEAEENVLALLVQMKIEAKNRDPDGSLFLRSPTTPSTPK</sequence>
<evidence type="ECO:0000313" key="2">
    <source>
        <dbReference type="Proteomes" id="UP001208017"/>
    </source>
</evidence>
<evidence type="ECO:0000313" key="1">
    <source>
        <dbReference type="EMBL" id="MCX7571063.1"/>
    </source>
</evidence>
<name>A0ABT3X2E6_9BACL</name>
<gene>
    <name evidence="1" type="ORF">OS242_14020</name>
</gene>
<organism evidence="1 2">
    <name type="scientific">Tumebacillus lacus</name>
    <dbReference type="NCBI Taxonomy" id="2995335"/>
    <lineage>
        <taxon>Bacteria</taxon>
        <taxon>Bacillati</taxon>
        <taxon>Bacillota</taxon>
        <taxon>Bacilli</taxon>
        <taxon>Bacillales</taxon>
        <taxon>Alicyclobacillaceae</taxon>
        <taxon>Tumebacillus</taxon>
    </lineage>
</organism>
<dbReference type="EMBL" id="JAPMLT010000008">
    <property type="protein sequence ID" value="MCX7571063.1"/>
    <property type="molecule type" value="Genomic_DNA"/>
</dbReference>
<keyword evidence="2" id="KW-1185">Reference proteome</keyword>
<dbReference type="Proteomes" id="UP001208017">
    <property type="component" value="Unassembled WGS sequence"/>
</dbReference>
<dbReference type="RefSeq" id="WP_267152309.1">
    <property type="nucleotide sequence ID" value="NZ_JAPMLT010000008.1"/>
</dbReference>
<comment type="caution">
    <text evidence="1">The sequence shown here is derived from an EMBL/GenBank/DDBJ whole genome shotgun (WGS) entry which is preliminary data.</text>
</comment>
<proteinExistence type="predicted"/>
<reference evidence="1 2" key="1">
    <citation type="submission" date="2022-11" db="EMBL/GenBank/DDBJ databases">
        <title>Study of microbial diversity in lake waters.</title>
        <authorList>
            <person name="Zhang J."/>
        </authorList>
    </citation>
    <scope>NUCLEOTIDE SEQUENCE [LARGE SCALE GENOMIC DNA]</scope>
    <source>
        <strain evidence="1 2">DT12</strain>
    </source>
</reference>
<accession>A0ABT3X2E6</accession>